<organism evidence="8 9">
    <name type="scientific">Eremothecium gossypii (strain ATCC 10895 / CBS 109.51 / FGSC 9923 / NRRL Y-1056)</name>
    <name type="common">Yeast</name>
    <name type="synonym">Ashbya gossypii</name>
    <dbReference type="NCBI Taxonomy" id="284811"/>
    <lineage>
        <taxon>Eukaryota</taxon>
        <taxon>Fungi</taxon>
        <taxon>Dikarya</taxon>
        <taxon>Ascomycota</taxon>
        <taxon>Saccharomycotina</taxon>
        <taxon>Saccharomycetes</taxon>
        <taxon>Saccharomycetales</taxon>
        <taxon>Saccharomycetaceae</taxon>
        <taxon>Eremothecium</taxon>
    </lineage>
</organism>
<dbReference type="KEGG" id="ago:AGOS_AER206C"/>
<name>Q756P8_EREGS</name>
<dbReference type="RefSeq" id="NP_985063.1">
    <property type="nucleotide sequence ID" value="NM_210417.1"/>
</dbReference>
<dbReference type="InterPro" id="IPR005037">
    <property type="entry name" value="PRP38"/>
</dbReference>
<dbReference type="HOGENOM" id="CLU_1147968_0_0_1"/>
<keyword evidence="4 7" id="KW-0747">Spliceosome</keyword>
<dbReference type="OMA" id="FKCLLMK"/>
<dbReference type="eggNOG" id="ENOG502RXT7">
    <property type="taxonomic scope" value="Eukaryota"/>
</dbReference>
<accession>Q756P8</accession>
<sequence length="232" mass="26421">MPQEFLVESHISDKQLSNQSTSLVIPKIARLRIHNSMYYKINLYPTGLRGNTLKQLVRVLVRDLGACKHRSGPMLHICGNTEFQCLLMKVIEIRPTWSQIYTLLQLGDERKTGKFNNKYIAVLILVYLRIQYYFLADEKAESFPPEADGDVTAAKVKALFAHFLADYRKVKCLDLEVDCWSGATQKSVSVQHVDEIVDWLCTKDSIWGIPLGRCRWLADVLEADAEAAEGED</sequence>
<dbReference type="InParanoid" id="Q756P8"/>
<dbReference type="STRING" id="284811.Q756P8"/>
<keyword evidence="9" id="KW-1185">Reference proteome</keyword>
<dbReference type="EMBL" id="AE016818">
    <property type="protein sequence ID" value="AAS52887.1"/>
    <property type="molecule type" value="Genomic_DNA"/>
</dbReference>
<dbReference type="PANTHER" id="PTHR23142">
    <property type="entry name" value="PRE-MRNA-SPLICING FACTOR 38A-RELATED"/>
    <property type="match status" value="1"/>
</dbReference>
<dbReference type="AlphaFoldDB" id="Q756P8"/>
<comment type="function">
    <text evidence="7">Required for pre-mRNA splicing.</text>
</comment>
<keyword evidence="3 7" id="KW-0507">mRNA processing</keyword>
<dbReference type="FunCoup" id="Q756P8">
    <property type="interactions" value="158"/>
</dbReference>
<proteinExistence type="inferred from homology"/>
<dbReference type="OrthoDB" id="190958at2759"/>
<comment type="similarity">
    <text evidence="2 7">Belongs to the PRP38 family.</text>
</comment>
<protein>
    <recommendedName>
        <fullName evidence="7">Pre-mRNA-splicing factor 38</fullName>
    </recommendedName>
</protein>
<dbReference type="GO" id="GO:0000398">
    <property type="term" value="P:mRNA splicing, via spliceosome"/>
    <property type="evidence" value="ECO:0007669"/>
    <property type="project" value="UniProtKB-UniRule"/>
</dbReference>
<dbReference type="GO" id="GO:0071011">
    <property type="term" value="C:precatalytic spliceosome"/>
    <property type="evidence" value="ECO:0000318"/>
    <property type="project" value="GO_Central"/>
</dbReference>
<evidence type="ECO:0000313" key="9">
    <source>
        <dbReference type="Proteomes" id="UP000000591"/>
    </source>
</evidence>
<evidence type="ECO:0000256" key="2">
    <source>
        <dbReference type="ARBA" id="ARBA00006164"/>
    </source>
</evidence>
<evidence type="ECO:0000256" key="6">
    <source>
        <dbReference type="ARBA" id="ARBA00023242"/>
    </source>
</evidence>
<evidence type="ECO:0000313" key="8">
    <source>
        <dbReference type="EMBL" id="AAS52887.1"/>
    </source>
</evidence>
<reference evidence="9" key="2">
    <citation type="journal article" date="2013" name="G3 (Bethesda)">
        <title>Genomes of Ashbya fungi isolated from insects reveal four mating-type loci, numerous translocations, lack of transposons, and distinct gene duplications.</title>
        <authorList>
            <person name="Dietrich F.S."/>
            <person name="Voegeli S."/>
            <person name="Kuo S."/>
            <person name="Philippsen P."/>
        </authorList>
    </citation>
    <scope>GENOME REANNOTATION</scope>
    <source>
        <strain evidence="9">ATCC 10895 / CBS 109.51 / FGSC 9923 / NRRL Y-1056</strain>
    </source>
</reference>
<dbReference type="Proteomes" id="UP000000591">
    <property type="component" value="Chromosome V"/>
</dbReference>
<evidence type="ECO:0000256" key="4">
    <source>
        <dbReference type="ARBA" id="ARBA00022728"/>
    </source>
</evidence>
<evidence type="ECO:0000256" key="5">
    <source>
        <dbReference type="ARBA" id="ARBA00023187"/>
    </source>
</evidence>
<evidence type="ECO:0000256" key="7">
    <source>
        <dbReference type="RuleBase" id="RU367025"/>
    </source>
</evidence>
<evidence type="ECO:0000256" key="1">
    <source>
        <dbReference type="ARBA" id="ARBA00004123"/>
    </source>
</evidence>
<dbReference type="Pfam" id="PF03371">
    <property type="entry name" value="PRP38"/>
    <property type="match status" value="1"/>
</dbReference>
<keyword evidence="6 7" id="KW-0539">Nucleus</keyword>
<dbReference type="GeneID" id="4621273"/>
<gene>
    <name evidence="8" type="ORF">AGOS_AER206C</name>
</gene>
<reference evidence="8 9" key="1">
    <citation type="journal article" date="2004" name="Science">
        <title>The Ashbya gossypii genome as a tool for mapping the ancient Saccharomyces cerevisiae genome.</title>
        <authorList>
            <person name="Dietrich F.S."/>
            <person name="Voegeli S."/>
            <person name="Brachat S."/>
            <person name="Lerch A."/>
            <person name="Gates K."/>
            <person name="Steiner S."/>
            <person name="Mohr C."/>
            <person name="Pohlmann R."/>
            <person name="Luedi P."/>
            <person name="Choi S."/>
            <person name="Wing R.A."/>
            <person name="Flavier A."/>
            <person name="Gaffney T.D."/>
            <person name="Philippsen P."/>
        </authorList>
    </citation>
    <scope>NUCLEOTIDE SEQUENCE [LARGE SCALE GENOMIC DNA]</scope>
    <source>
        <strain evidence="9">ATCC 10895 / CBS 109.51 / FGSC 9923 / NRRL Y-1056</strain>
    </source>
</reference>
<keyword evidence="5 7" id="KW-0508">mRNA splicing</keyword>
<evidence type="ECO:0000256" key="3">
    <source>
        <dbReference type="ARBA" id="ARBA00022664"/>
    </source>
</evidence>
<comment type="subcellular location">
    <subcellularLocation>
        <location evidence="1 7">Nucleus</location>
    </subcellularLocation>
</comment>